<dbReference type="SMART" id="SM00297">
    <property type="entry name" value="BROMO"/>
    <property type="match status" value="1"/>
</dbReference>
<dbReference type="SUPFAM" id="SSF47370">
    <property type="entry name" value="Bromodomain"/>
    <property type="match status" value="1"/>
</dbReference>
<dbReference type="PANTHER" id="PTHR45926">
    <property type="entry name" value="OSJNBA0053K19.4 PROTEIN"/>
    <property type="match status" value="1"/>
</dbReference>
<dbReference type="InterPro" id="IPR001487">
    <property type="entry name" value="Bromodomain"/>
</dbReference>
<dbReference type="AlphaFoldDB" id="A0A314XZ85"/>
<feature type="region of interest" description="Disordered" evidence="3">
    <location>
        <begin position="1"/>
        <end position="32"/>
    </location>
</feature>
<dbReference type="OrthoDB" id="21449at2759"/>
<keyword evidence="6" id="KW-1185">Reference proteome</keyword>
<evidence type="ECO:0000256" key="1">
    <source>
        <dbReference type="ARBA" id="ARBA00023117"/>
    </source>
</evidence>
<dbReference type="PRINTS" id="PR00503">
    <property type="entry name" value="BROMODOMAIN"/>
</dbReference>
<dbReference type="InterPro" id="IPR036427">
    <property type="entry name" value="Bromodomain-like_sf"/>
</dbReference>
<dbReference type="PROSITE" id="PS50014">
    <property type="entry name" value="BROMODOMAIN_2"/>
    <property type="match status" value="1"/>
</dbReference>
<evidence type="ECO:0000313" key="6">
    <source>
        <dbReference type="Proteomes" id="UP000250321"/>
    </source>
</evidence>
<organism evidence="5 6">
    <name type="scientific">Prunus yedoensis var. nudiflora</name>
    <dbReference type="NCBI Taxonomy" id="2094558"/>
    <lineage>
        <taxon>Eukaryota</taxon>
        <taxon>Viridiplantae</taxon>
        <taxon>Streptophyta</taxon>
        <taxon>Embryophyta</taxon>
        <taxon>Tracheophyta</taxon>
        <taxon>Spermatophyta</taxon>
        <taxon>Magnoliopsida</taxon>
        <taxon>eudicotyledons</taxon>
        <taxon>Gunneridae</taxon>
        <taxon>Pentapetalae</taxon>
        <taxon>rosids</taxon>
        <taxon>fabids</taxon>
        <taxon>Rosales</taxon>
        <taxon>Rosaceae</taxon>
        <taxon>Amygdaloideae</taxon>
        <taxon>Amygdaleae</taxon>
        <taxon>Prunus</taxon>
    </lineage>
</organism>
<dbReference type="STRING" id="2094558.A0A314XZ85"/>
<sequence length="244" mass="26723">MAKKNKNPGRGGYYGGAFEQAGECEGSGSSGRIDAEITASEDSSAPTRKYLLHRLRMELEHIRILQKKVEMHRTNGVTVSSSSDILSCNNGRNGPHIENLRKSSALTGQGKKLNPVASKAQAWNPGTSGRVESVNQASAPSTASVILMKQFEDSGLFTVIKHPMDLGTVKTKIASGSYSSPLEFAADVRTTFTNAMTYNPPTNDVYVMADTLSKFFEVRWKTIEKKLPRLIANHHQLNLVLVKR</sequence>
<proteinExistence type="predicted"/>
<protein>
    <recommendedName>
        <fullName evidence="4">Bromo domain-containing protein</fullName>
    </recommendedName>
</protein>
<comment type="caution">
    <text evidence="5">The sequence shown here is derived from an EMBL/GenBank/DDBJ whole genome shotgun (WGS) entry which is preliminary data.</text>
</comment>
<dbReference type="EMBL" id="PJQY01001916">
    <property type="protein sequence ID" value="PQP98236.1"/>
    <property type="molecule type" value="Genomic_DNA"/>
</dbReference>
<dbReference type="Gene3D" id="1.20.920.10">
    <property type="entry name" value="Bromodomain-like"/>
    <property type="match status" value="1"/>
</dbReference>
<dbReference type="Pfam" id="PF00439">
    <property type="entry name" value="Bromodomain"/>
    <property type="match status" value="1"/>
</dbReference>
<keyword evidence="1 2" id="KW-0103">Bromodomain</keyword>
<name>A0A314XZ85_PRUYE</name>
<evidence type="ECO:0000259" key="4">
    <source>
        <dbReference type="PROSITE" id="PS50014"/>
    </source>
</evidence>
<evidence type="ECO:0000256" key="2">
    <source>
        <dbReference type="PROSITE-ProRule" id="PRU00035"/>
    </source>
</evidence>
<accession>A0A314XZ85</accession>
<evidence type="ECO:0000313" key="5">
    <source>
        <dbReference type="EMBL" id="PQP98236.1"/>
    </source>
</evidence>
<feature type="domain" description="Bromo" evidence="4">
    <location>
        <begin position="157"/>
        <end position="206"/>
    </location>
</feature>
<gene>
    <name evidence="5" type="ORF">Pyn_29269</name>
</gene>
<evidence type="ECO:0000256" key="3">
    <source>
        <dbReference type="SAM" id="MobiDB-lite"/>
    </source>
</evidence>
<reference evidence="5 6" key="1">
    <citation type="submission" date="2018-02" db="EMBL/GenBank/DDBJ databases">
        <title>Draft genome of wild Prunus yedoensis var. nudiflora.</title>
        <authorList>
            <person name="Baek S."/>
            <person name="Kim J.-H."/>
            <person name="Choi K."/>
            <person name="Kim G.-B."/>
            <person name="Cho A."/>
            <person name="Jang H."/>
            <person name="Shin C.-H."/>
            <person name="Yu H.-J."/>
            <person name="Mun J.-H."/>
        </authorList>
    </citation>
    <scope>NUCLEOTIDE SEQUENCE [LARGE SCALE GENOMIC DNA]</scope>
    <source>
        <strain evidence="6">cv. Jeju island</strain>
        <tissue evidence="5">Leaf</tissue>
    </source>
</reference>
<dbReference type="Proteomes" id="UP000250321">
    <property type="component" value="Unassembled WGS sequence"/>
</dbReference>